<evidence type="ECO:0000313" key="1">
    <source>
        <dbReference type="EMBL" id="KIM60132.1"/>
    </source>
</evidence>
<dbReference type="Proteomes" id="UP000053989">
    <property type="component" value="Unassembled WGS sequence"/>
</dbReference>
<organism evidence="1 2">
    <name type="scientific">Scleroderma citrinum Foug A</name>
    <dbReference type="NCBI Taxonomy" id="1036808"/>
    <lineage>
        <taxon>Eukaryota</taxon>
        <taxon>Fungi</taxon>
        <taxon>Dikarya</taxon>
        <taxon>Basidiomycota</taxon>
        <taxon>Agaricomycotina</taxon>
        <taxon>Agaricomycetes</taxon>
        <taxon>Agaricomycetidae</taxon>
        <taxon>Boletales</taxon>
        <taxon>Sclerodermatineae</taxon>
        <taxon>Sclerodermataceae</taxon>
        <taxon>Scleroderma</taxon>
    </lineage>
</organism>
<keyword evidence="2" id="KW-1185">Reference proteome</keyword>
<evidence type="ECO:0000313" key="2">
    <source>
        <dbReference type="Proteomes" id="UP000053989"/>
    </source>
</evidence>
<dbReference type="AlphaFoldDB" id="A0A0C3A5Z9"/>
<protein>
    <submittedName>
        <fullName evidence="1">Uncharacterized protein</fullName>
    </submittedName>
</protein>
<proteinExistence type="predicted"/>
<name>A0A0C3A5Z9_9AGAM</name>
<sequence length="84" mass="9488">MYPLQMENGWYIEKFGDVEEKFSINTDFRWSACSAIIMTSWGPILVPIVVEDADLKVGSAKCEFRLRAHGIGCLHSLQSLRAPI</sequence>
<reference evidence="1 2" key="1">
    <citation type="submission" date="2014-04" db="EMBL/GenBank/DDBJ databases">
        <authorList>
            <consortium name="DOE Joint Genome Institute"/>
            <person name="Kuo A."/>
            <person name="Kohler A."/>
            <person name="Nagy L.G."/>
            <person name="Floudas D."/>
            <person name="Copeland A."/>
            <person name="Barry K.W."/>
            <person name="Cichocki N."/>
            <person name="Veneault-Fourrey C."/>
            <person name="LaButti K."/>
            <person name="Lindquist E.A."/>
            <person name="Lipzen A."/>
            <person name="Lundell T."/>
            <person name="Morin E."/>
            <person name="Murat C."/>
            <person name="Sun H."/>
            <person name="Tunlid A."/>
            <person name="Henrissat B."/>
            <person name="Grigoriev I.V."/>
            <person name="Hibbett D.S."/>
            <person name="Martin F."/>
            <person name="Nordberg H.P."/>
            <person name="Cantor M.N."/>
            <person name="Hua S.X."/>
        </authorList>
    </citation>
    <scope>NUCLEOTIDE SEQUENCE [LARGE SCALE GENOMIC DNA]</scope>
    <source>
        <strain evidence="1 2">Foug A</strain>
    </source>
</reference>
<reference evidence="2" key="2">
    <citation type="submission" date="2015-01" db="EMBL/GenBank/DDBJ databases">
        <title>Evolutionary Origins and Diversification of the Mycorrhizal Mutualists.</title>
        <authorList>
            <consortium name="DOE Joint Genome Institute"/>
            <consortium name="Mycorrhizal Genomics Consortium"/>
            <person name="Kohler A."/>
            <person name="Kuo A."/>
            <person name="Nagy L.G."/>
            <person name="Floudas D."/>
            <person name="Copeland A."/>
            <person name="Barry K.W."/>
            <person name="Cichocki N."/>
            <person name="Veneault-Fourrey C."/>
            <person name="LaButti K."/>
            <person name="Lindquist E.A."/>
            <person name="Lipzen A."/>
            <person name="Lundell T."/>
            <person name="Morin E."/>
            <person name="Murat C."/>
            <person name="Riley R."/>
            <person name="Ohm R."/>
            <person name="Sun H."/>
            <person name="Tunlid A."/>
            <person name="Henrissat B."/>
            <person name="Grigoriev I.V."/>
            <person name="Hibbett D.S."/>
            <person name="Martin F."/>
        </authorList>
    </citation>
    <scope>NUCLEOTIDE SEQUENCE [LARGE SCALE GENOMIC DNA]</scope>
    <source>
        <strain evidence="2">Foug A</strain>
    </source>
</reference>
<dbReference type="InParanoid" id="A0A0C3A5Z9"/>
<accession>A0A0C3A5Z9</accession>
<dbReference type="HOGENOM" id="CLU_2528804_0_0_1"/>
<dbReference type="EMBL" id="KN822066">
    <property type="protein sequence ID" value="KIM60132.1"/>
    <property type="molecule type" value="Genomic_DNA"/>
</dbReference>
<gene>
    <name evidence="1" type="ORF">SCLCIDRAFT_1217157</name>
</gene>